<dbReference type="OrthoDB" id="9779191at2"/>
<dbReference type="KEGG" id="aon:DEH84_07625"/>
<gene>
    <name evidence="6" type="primary">bamD</name>
    <name evidence="9" type="ORF">DEH84_07625</name>
</gene>
<keyword evidence="5" id="KW-0449">Lipoprotein</keyword>
<dbReference type="PROSITE" id="PS50005">
    <property type="entry name" value="TPR"/>
    <property type="match status" value="1"/>
</dbReference>
<keyword evidence="7" id="KW-0802">TPR repeat</keyword>
<evidence type="ECO:0000256" key="4">
    <source>
        <dbReference type="ARBA" id="ARBA00023237"/>
    </source>
</evidence>
<keyword evidence="4 6" id="KW-0998">Cell outer membrane</keyword>
<organism evidence="9 10">
    <name type="scientific">Aquabacterium olei</name>
    <dbReference type="NCBI Taxonomy" id="1296669"/>
    <lineage>
        <taxon>Bacteria</taxon>
        <taxon>Pseudomonadati</taxon>
        <taxon>Pseudomonadota</taxon>
        <taxon>Betaproteobacteria</taxon>
        <taxon>Burkholderiales</taxon>
        <taxon>Aquabacterium</taxon>
    </lineage>
</organism>
<dbReference type="InterPro" id="IPR019734">
    <property type="entry name" value="TPR_rpt"/>
</dbReference>
<evidence type="ECO:0000313" key="10">
    <source>
        <dbReference type="Proteomes" id="UP000244892"/>
    </source>
</evidence>
<evidence type="ECO:0000256" key="6">
    <source>
        <dbReference type="HAMAP-Rule" id="MF_00922"/>
    </source>
</evidence>
<evidence type="ECO:0000256" key="7">
    <source>
        <dbReference type="PROSITE-ProRule" id="PRU00339"/>
    </source>
</evidence>
<dbReference type="HAMAP" id="MF_00922">
    <property type="entry name" value="OM_assembly_BamD"/>
    <property type="match status" value="1"/>
</dbReference>
<comment type="similarity">
    <text evidence="6">Belongs to the BamD family.</text>
</comment>
<keyword evidence="1 6" id="KW-0732">Signal</keyword>
<accession>A0A2U8FQH2</accession>
<evidence type="ECO:0000313" key="9">
    <source>
        <dbReference type="EMBL" id="AWI53312.1"/>
    </source>
</evidence>
<dbReference type="CDD" id="cd15830">
    <property type="entry name" value="BamD"/>
    <property type="match status" value="1"/>
</dbReference>
<dbReference type="GO" id="GO:1990063">
    <property type="term" value="C:Bam protein complex"/>
    <property type="evidence" value="ECO:0007669"/>
    <property type="project" value="TreeGrafter"/>
</dbReference>
<dbReference type="Pfam" id="PF13525">
    <property type="entry name" value="YfiO"/>
    <property type="match status" value="1"/>
</dbReference>
<comment type="function">
    <text evidence="6">Part of the outer membrane protein assembly complex, which is involved in assembly and insertion of beta-barrel proteins into the outer membrane.</text>
</comment>
<keyword evidence="10" id="KW-1185">Reference proteome</keyword>
<dbReference type="SUPFAM" id="SSF48452">
    <property type="entry name" value="TPR-like"/>
    <property type="match status" value="1"/>
</dbReference>
<evidence type="ECO:0000256" key="2">
    <source>
        <dbReference type="ARBA" id="ARBA00023136"/>
    </source>
</evidence>
<dbReference type="GO" id="GO:0051205">
    <property type="term" value="P:protein insertion into membrane"/>
    <property type="evidence" value="ECO:0007669"/>
    <property type="project" value="UniProtKB-UniRule"/>
</dbReference>
<dbReference type="Gene3D" id="1.25.40.10">
    <property type="entry name" value="Tetratricopeptide repeat domain"/>
    <property type="match status" value="1"/>
</dbReference>
<name>A0A2U8FQH2_9BURK</name>
<feature type="domain" description="Outer membrane lipoprotein BamD-like" evidence="8">
    <location>
        <begin position="75"/>
        <end position="277"/>
    </location>
</feature>
<proteinExistence type="inferred from homology"/>
<evidence type="ECO:0000256" key="3">
    <source>
        <dbReference type="ARBA" id="ARBA00023139"/>
    </source>
</evidence>
<dbReference type="PANTHER" id="PTHR37423:SF1">
    <property type="entry name" value="OUTER MEMBRANE PROTEIN ASSEMBLY FACTOR BAMD"/>
    <property type="match status" value="1"/>
</dbReference>
<dbReference type="GO" id="GO:0043165">
    <property type="term" value="P:Gram-negative-bacterium-type cell outer membrane assembly"/>
    <property type="evidence" value="ECO:0007669"/>
    <property type="project" value="UniProtKB-UniRule"/>
</dbReference>
<evidence type="ECO:0000259" key="8">
    <source>
        <dbReference type="Pfam" id="PF13525"/>
    </source>
</evidence>
<dbReference type="EMBL" id="CP029210">
    <property type="protein sequence ID" value="AWI53312.1"/>
    <property type="molecule type" value="Genomic_DNA"/>
</dbReference>
<reference evidence="9 10" key="1">
    <citation type="submission" date="2018-05" db="EMBL/GenBank/DDBJ databases">
        <title>complete genome sequence of Aquabacterium olei NBRC 110486.</title>
        <authorList>
            <person name="Tang B."/>
            <person name="Chang J."/>
            <person name="Zhang L."/>
            <person name="Yang H."/>
        </authorList>
    </citation>
    <scope>NUCLEOTIDE SEQUENCE [LARGE SCALE GENOMIC DNA]</scope>
    <source>
        <strain evidence="9 10">NBRC 110486</strain>
    </source>
</reference>
<evidence type="ECO:0000256" key="5">
    <source>
        <dbReference type="ARBA" id="ARBA00023288"/>
    </source>
</evidence>
<keyword evidence="3" id="KW-0564">Palmitate</keyword>
<dbReference type="Proteomes" id="UP000244892">
    <property type="component" value="Chromosome"/>
</dbReference>
<comment type="subcellular location">
    <subcellularLocation>
        <location evidence="6">Cell outer membrane</location>
    </subcellularLocation>
</comment>
<dbReference type="InterPro" id="IPR017689">
    <property type="entry name" value="BamD"/>
</dbReference>
<dbReference type="PANTHER" id="PTHR37423">
    <property type="entry name" value="SOLUBLE LYTIC MUREIN TRANSGLYCOSYLASE-RELATED"/>
    <property type="match status" value="1"/>
</dbReference>
<dbReference type="NCBIfam" id="TIGR03302">
    <property type="entry name" value="OM_YfiO"/>
    <property type="match status" value="1"/>
</dbReference>
<dbReference type="AlphaFoldDB" id="A0A2U8FQH2"/>
<feature type="repeat" description="TPR" evidence="7">
    <location>
        <begin position="113"/>
        <end position="146"/>
    </location>
</feature>
<protein>
    <recommendedName>
        <fullName evidence="6">Outer membrane protein assembly factor BamD</fullName>
    </recommendedName>
</protein>
<sequence length="309" mass="34825">MGTERKCGRGLLYCGLWRCKARLTAARPHTENVTLLTSPTWRHLIARRAGLAVLAMAAALAACESTPKDEFANISPDKLYADAKDDGSEGNYETAIKKLEKVEARASGTLLAQQAQIDLAYAYYKTGERAQALAKLERFIRLHPTSPALDYAYYLQGLVNFNDNLGLFGRLASQDISERDQQASRDAYESFRTLIDRFPTSKYAPDARLRMNHIVNSMAAGEVHIARYYFRRGAYLAAANRAQTAVREYRTSPAVEEALSIMARSYDALGLVQLRDDTVRVLRQNFPESAYLQTEEATRAPTRPWWKLW</sequence>
<dbReference type="InterPro" id="IPR011990">
    <property type="entry name" value="TPR-like_helical_dom_sf"/>
</dbReference>
<comment type="subunit">
    <text evidence="6">Part of the Bam complex.</text>
</comment>
<keyword evidence="2 6" id="KW-0472">Membrane</keyword>
<evidence type="ECO:0000256" key="1">
    <source>
        <dbReference type="ARBA" id="ARBA00022729"/>
    </source>
</evidence>
<dbReference type="InterPro" id="IPR039565">
    <property type="entry name" value="BamD-like"/>
</dbReference>